<feature type="repeat" description="WD" evidence="3">
    <location>
        <begin position="1247"/>
        <end position="1288"/>
    </location>
</feature>
<feature type="repeat" description="WD" evidence="3">
    <location>
        <begin position="987"/>
        <end position="1028"/>
    </location>
</feature>
<dbReference type="InterPro" id="IPR056884">
    <property type="entry name" value="NPHP3-like_N"/>
</dbReference>
<dbReference type="SMART" id="SM00320">
    <property type="entry name" value="WD40"/>
    <property type="match status" value="14"/>
</dbReference>
<feature type="compositionally biased region" description="Polar residues" evidence="4">
    <location>
        <begin position="21"/>
        <end position="39"/>
    </location>
</feature>
<name>A0A8H3AK57_9AGAM</name>
<dbReference type="PANTHER" id="PTHR22847">
    <property type="entry name" value="WD40 REPEAT PROTEIN"/>
    <property type="match status" value="1"/>
</dbReference>
<proteinExistence type="predicted"/>
<dbReference type="InterPro" id="IPR015943">
    <property type="entry name" value="WD40/YVTN_repeat-like_dom_sf"/>
</dbReference>
<evidence type="ECO:0000259" key="5">
    <source>
        <dbReference type="Pfam" id="PF24883"/>
    </source>
</evidence>
<feature type="repeat" description="WD" evidence="3">
    <location>
        <begin position="1376"/>
        <end position="1417"/>
    </location>
</feature>
<dbReference type="PRINTS" id="PR00320">
    <property type="entry name" value="GPROTEINBRPT"/>
</dbReference>
<dbReference type="InterPro" id="IPR001680">
    <property type="entry name" value="WD40_rpt"/>
</dbReference>
<comment type="caution">
    <text evidence="6">The sequence shown here is derived from an EMBL/GenBank/DDBJ whole genome shotgun (WGS) entry which is preliminary data.</text>
</comment>
<accession>A0A8H3AK57</accession>
<dbReference type="GO" id="GO:0035097">
    <property type="term" value="C:histone methyltransferase complex"/>
    <property type="evidence" value="ECO:0007669"/>
    <property type="project" value="UniProtKB-ARBA"/>
</dbReference>
<gene>
    <name evidence="6" type="ORF">RDB_LOCUS14477</name>
</gene>
<dbReference type="Gene3D" id="2.130.10.10">
    <property type="entry name" value="YVTN repeat-like/Quinoprotein amine dehydrogenase"/>
    <property type="match status" value="5"/>
</dbReference>
<organism evidence="6 7">
    <name type="scientific">Rhizoctonia solani</name>
    <dbReference type="NCBI Taxonomy" id="456999"/>
    <lineage>
        <taxon>Eukaryota</taxon>
        <taxon>Fungi</taxon>
        <taxon>Dikarya</taxon>
        <taxon>Basidiomycota</taxon>
        <taxon>Agaricomycotina</taxon>
        <taxon>Agaricomycetes</taxon>
        <taxon>Cantharellales</taxon>
        <taxon>Ceratobasidiaceae</taxon>
        <taxon>Rhizoctonia</taxon>
    </lineage>
</organism>
<evidence type="ECO:0000313" key="6">
    <source>
        <dbReference type="EMBL" id="CAE6422756.1"/>
    </source>
</evidence>
<feature type="domain" description="Nephrocystin 3-like N-terminal" evidence="5">
    <location>
        <begin position="310"/>
        <end position="465"/>
    </location>
</feature>
<dbReference type="PROSITE" id="PS00678">
    <property type="entry name" value="WD_REPEATS_1"/>
    <property type="match status" value="7"/>
</dbReference>
<sequence>MHLLRKLSRRGRRSRGGLADNLQNESTCSLPLPTFSRQAPNPPPYADTAPSVNEPLTFNSSRFPTPMGTLTPLVYSSHLTAVSAISLSIPTDKHNRVLNLAPARMNPKENAPPENSPLPWGENLAWSGLKALLRVLEASTELFGPLKMAIEELNQCIKTYESIAEGHKEYNTLRAELDDLLGDLAGYVRLESAPMTGSIIRLCRVIEVELQTITKKQNRRQVAHYIAAYLGEDPLANDILECYRRINDHVGRLAMNANLSLRKTVDEYIMDSRLEKLAPSKSAAYNAGLSVGVSRGPCAPGTRLEEINRLLTWACEPDEEGVCWLNGMAGTGKTTIAYSFCNRLDDNGQLAASFYCSRAIDKCKDVRMIIPTVAYQLARFSYPFQCALSQVLSEDPDAATRDLELQFKALISEPLQRTRGTLPPDCVIVIDALDECEDSNSTGKFLNILLSSFQGLPIRFLVSSRPEPEIYKQMTSPSGPSAYARLVLHELSSSTVRHDITKYLDRELQGIPLEDFKRAGLIEQCGVLFIYASTAVRYIKDGYELEEHKERLDTILGLTATAHSEGNQEIDELYSMILSTAWNYSKFNTSNIDQMKILLHSIVCAQEPMTLEALAGLLKLKDAQRVNALLRPLCSVIHVADETGLVSALHASFPDFLYNRCRSGDFPCPAANHHCYLALACFTALETNETQFNIGKLTSSYELDRTITSDQAKKSISFSLVYACRYWATHLLLGQPDKGSNLLVSLKVFLSSRLLLWMEVLNLKKIMHEGVAVLQRIAGWCQTQHLLGDITELANDAWQFVSTYANHPISHSTPHIYVSMLAFWPPSRPVSKYYVPRTHQVPTPSGAAVTQRNPSLLATWSFDQPVKSTRFSSNGQWVILAAGRRVYILDRYTGKITLDSLEVHTETVNSVSFAADSSFALSGSNDGTIHKWSPTGDHQPPKLLVKHDNPVLSFEISSDGSRLVLSLGNNSVCIHSTHDGQQLLAPIQLHGDRICSVLFAHDDAQFVCGLEDKTLSIWDSQSGEAICDPLQGHNDSICSLATLPLAPTIISGSRDATIRIWNSQDGRMIKGPLKGHTSSVSSIAVSPDGLYIASGSHDCTIRIWNTRTGETEIGPLVGHIKAINSVSFSPDAGGVQIVSGSQDGTLRLWNVERSDPTNKPRQRLTDSIRSARFSPDGTFVASGSEIGTIRLWDTQNGQVFGSPLKGHVDWIYSIDISPDGACIASGSKDKTIRLWDTQTGQNIRDPMEGHSAAINSVRFSPDSTLVVSGSDDHTIRLWNVKNGQLAMDPLEGHTDAVVSVAFSPNGTQVASASRDRTVRIWGLNGEKPSSMLLSGHTDFVVSVHFSPDGLRLVSGSHDKGTIIWDICTGQMLTGPLYGHNDRVAAVAFSPNGNFIASGSYDSTICLWDSESGRLMAGPLEGHTGYIEGVQFSPDSSRILSCSSDRTIRFWEVERMVDPPPEGSSGSYALLGIFLAN</sequence>
<dbReference type="Gene3D" id="3.40.50.300">
    <property type="entry name" value="P-loop containing nucleotide triphosphate hydrolases"/>
    <property type="match status" value="1"/>
</dbReference>
<dbReference type="EMBL" id="CAJMXA010000247">
    <property type="protein sequence ID" value="CAE6422756.1"/>
    <property type="molecule type" value="Genomic_DNA"/>
</dbReference>
<keyword evidence="1 3" id="KW-0853">WD repeat</keyword>
<dbReference type="PROSITE" id="PS50294">
    <property type="entry name" value="WD_REPEATS_REGION"/>
    <property type="match status" value="12"/>
</dbReference>
<dbReference type="InterPro" id="IPR027417">
    <property type="entry name" value="P-loop_NTPase"/>
</dbReference>
<dbReference type="InterPro" id="IPR036322">
    <property type="entry name" value="WD40_repeat_dom_sf"/>
</dbReference>
<dbReference type="InterPro" id="IPR020472">
    <property type="entry name" value="WD40_PAC1"/>
</dbReference>
<feature type="repeat" description="WD" evidence="3">
    <location>
        <begin position="1073"/>
        <end position="1114"/>
    </location>
</feature>
<feature type="repeat" description="WD" evidence="3">
    <location>
        <begin position="1333"/>
        <end position="1374"/>
    </location>
</feature>
<evidence type="ECO:0000256" key="3">
    <source>
        <dbReference type="PROSITE-ProRule" id="PRU00221"/>
    </source>
</evidence>
<evidence type="ECO:0000313" key="7">
    <source>
        <dbReference type="Proteomes" id="UP000663853"/>
    </source>
</evidence>
<evidence type="ECO:0000256" key="4">
    <source>
        <dbReference type="SAM" id="MobiDB-lite"/>
    </source>
</evidence>
<dbReference type="Proteomes" id="UP000663853">
    <property type="component" value="Unassembled WGS sequence"/>
</dbReference>
<keyword evidence="2" id="KW-0677">Repeat</keyword>
<feature type="region of interest" description="Disordered" evidence="4">
    <location>
        <begin position="1"/>
        <end position="53"/>
    </location>
</feature>
<dbReference type="SUPFAM" id="SSF50978">
    <property type="entry name" value="WD40 repeat-like"/>
    <property type="match status" value="2"/>
</dbReference>
<dbReference type="CDD" id="cd00200">
    <property type="entry name" value="WD40"/>
    <property type="match status" value="2"/>
</dbReference>
<feature type="repeat" description="WD" evidence="3">
    <location>
        <begin position="1116"/>
        <end position="1159"/>
    </location>
</feature>
<feature type="repeat" description="WD" evidence="3">
    <location>
        <begin position="1204"/>
        <end position="1245"/>
    </location>
</feature>
<feature type="compositionally biased region" description="Basic residues" evidence="4">
    <location>
        <begin position="1"/>
        <end position="15"/>
    </location>
</feature>
<feature type="repeat" description="WD" evidence="3">
    <location>
        <begin position="1419"/>
        <end position="1453"/>
    </location>
</feature>
<protein>
    <recommendedName>
        <fullName evidence="5">Nephrocystin 3-like N-terminal domain-containing protein</fullName>
    </recommendedName>
</protein>
<dbReference type="SUPFAM" id="SSF50969">
    <property type="entry name" value="YVTN repeat-like/Quinoprotein amine dehydrogenase"/>
    <property type="match status" value="1"/>
</dbReference>
<evidence type="ECO:0000256" key="2">
    <source>
        <dbReference type="ARBA" id="ARBA00022737"/>
    </source>
</evidence>
<dbReference type="Pfam" id="PF00400">
    <property type="entry name" value="WD40"/>
    <property type="match status" value="12"/>
</dbReference>
<dbReference type="PROSITE" id="PS50082">
    <property type="entry name" value="WD_REPEATS_2"/>
    <property type="match status" value="12"/>
</dbReference>
<dbReference type="InterPro" id="IPR011044">
    <property type="entry name" value="Quino_amine_DH_bsu"/>
</dbReference>
<feature type="repeat" description="WD" evidence="3">
    <location>
        <begin position="1030"/>
        <end position="1071"/>
    </location>
</feature>
<dbReference type="SUPFAM" id="SSF52540">
    <property type="entry name" value="P-loop containing nucleoside triphosphate hydrolases"/>
    <property type="match status" value="1"/>
</dbReference>
<dbReference type="InterPro" id="IPR019775">
    <property type="entry name" value="WD40_repeat_CS"/>
</dbReference>
<dbReference type="FunFam" id="2.130.10.10:FF:000228">
    <property type="entry name" value="COMPASS-like H3K4 histone methylase component WDR5A"/>
    <property type="match status" value="1"/>
</dbReference>
<feature type="repeat" description="WD" evidence="3">
    <location>
        <begin position="1161"/>
        <end position="1202"/>
    </location>
</feature>
<evidence type="ECO:0000256" key="1">
    <source>
        <dbReference type="ARBA" id="ARBA00022574"/>
    </source>
</evidence>
<dbReference type="Pfam" id="PF24883">
    <property type="entry name" value="NPHP3_N"/>
    <property type="match status" value="1"/>
</dbReference>
<feature type="repeat" description="WD" evidence="3">
    <location>
        <begin position="901"/>
        <end position="933"/>
    </location>
</feature>
<dbReference type="PANTHER" id="PTHR22847:SF637">
    <property type="entry name" value="WD REPEAT DOMAIN 5B"/>
    <property type="match status" value="1"/>
</dbReference>
<feature type="repeat" description="WD" evidence="3">
    <location>
        <begin position="1290"/>
        <end position="1331"/>
    </location>
</feature>
<reference evidence="6" key="1">
    <citation type="submission" date="2021-01" db="EMBL/GenBank/DDBJ databases">
        <authorList>
            <person name="Kaushik A."/>
        </authorList>
    </citation>
    <scope>NUCLEOTIDE SEQUENCE</scope>
    <source>
        <strain evidence="6">AG6-10EEA</strain>
    </source>
</reference>